<dbReference type="InterPro" id="IPR011059">
    <property type="entry name" value="Metal-dep_hydrolase_composite"/>
</dbReference>
<dbReference type="PANTHER" id="PTHR43794">
    <property type="entry name" value="AMINOHYDROLASE SSNA-RELATED"/>
    <property type="match status" value="1"/>
</dbReference>
<sequence length="155" mass="17162">IVAHSIIYKIALCCTVDEMYLASLINKGREAYISGTTNPTVLPSETVLTMATINGAKAVLWDNEIGSLEVGKKADLIVVNPFKWSMLPLHDSIANIVYCMRSENIESVMCNGQWIMKDQKIMNVNEEEVISSAVKRATALLARAGINLPERMNYL</sequence>
<protein>
    <recommendedName>
        <fullName evidence="2">Amidohydrolase-related domain-containing protein</fullName>
    </recommendedName>
</protein>
<feature type="domain" description="Amidohydrolase-related" evidence="2">
    <location>
        <begin position="22"/>
        <end position="114"/>
    </location>
</feature>
<dbReference type="InterPro" id="IPR050287">
    <property type="entry name" value="MTA/SAH_deaminase"/>
</dbReference>
<accession>A0A453JYQ1</accession>
<dbReference type="AlphaFoldDB" id="A0A453JYQ1"/>
<name>A0A453JYQ1_AEGTS</name>
<dbReference type="Proteomes" id="UP000015105">
    <property type="component" value="Chromosome 5D"/>
</dbReference>
<dbReference type="Gene3D" id="2.30.40.10">
    <property type="entry name" value="Urease, subunit C, domain 1"/>
    <property type="match status" value="1"/>
</dbReference>
<dbReference type="Pfam" id="PF01979">
    <property type="entry name" value="Amidohydro_1"/>
    <property type="match status" value="1"/>
</dbReference>
<dbReference type="Gene3D" id="3.20.20.140">
    <property type="entry name" value="Metal-dependent hydrolases"/>
    <property type="match status" value="1"/>
</dbReference>
<evidence type="ECO:0000256" key="1">
    <source>
        <dbReference type="ARBA" id="ARBA00022801"/>
    </source>
</evidence>
<keyword evidence="1" id="KW-0378">Hydrolase</keyword>
<dbReference type="SUPFAM" id="SSF51338">
    <property type="entry name" value="Composite domain of metallo-dependent hydrolases"/>
    <property type="match status" value="1"/>
</dbReference>
<proteinExistence type="predicted"/>
<dbReference type="Gramene" id="AET5Gv20238600.11">
    <property type="protein sequence ID" value="AET5Gv20238600.11"/>
    <property type="gene ID" value="AET5Gv20238600"/>
</dbReference>
<reference evidence="4" key="2">
    <citation type="journal article" date="2017" name="Nat. Plants">
        <title>The Aegilops tauschii genome reveals multiple impacts of transposons.</title>
        <authorList>
            <person name="Zhao G."/>
            <person name="Zou C."/>
            <person name="Li K."/>
            <person name="Wang K."/>
            <person name="Li T."/>
            <person name="Gao L."/>
            <person name="Zhang X."/>
            <person name="Wang H."/>
            <person name="Yang Z."/>
            <person name="Liu X."/>
            <person name="Jiang W."/>
            <person name="Mao L."/>
            <person name="Kong X."/>
            <person name="Jiao Y."/>
            <person name="Jia J."/>
        </authorList>
    </citation>
    <scope>NUCLEOTIDE SEQUENCE [LARGE SCALE GENOMIC DNA]</scope>
    <source>
        <strain evidence="4">cv. AL8/78</strain>
    </source>
</reference>
<keyword evidence="4" id="KW-1185">Reference proteome</keyword>
<evidence type="ECO:0000313" key="3">
    <source>
        <dbReference type="EnsemblPlants" id="AET5Gv20238600.11"/>
    </source>
</evidence>
<reference evidence="4" key="1">
    <citation type="journal article" date="2014" name="Science">
        <title>Ancient hybridizations among the ancestral genomes of bread wheat.</title>
        <authorList>
            <consortium name="International Wheat Genome Sequencing Consortium,"/>
            <person name="Marcussen T."/>
            <person name="Sandve S.R."/>
            <person name="Heier L."/>
            <person name="Spannagl M."/>
            <person name="Pfeifer M."/>
            <person name="Jakobsen K.S."/>
            <person name="Wulff B.B."/>
            <person name="Steuernagel B."/>
            <person name="Mayer K.F."/>
            <person name="Olsen O.A."/>
        </authorList>
    </citation>
    <scope>NUCLEOTIDE SEQUENCE [LARGE SCALE GENOMIC DNA]</scope>
    <source>
        <strain evidence="4">cv. AL8/78</strain>
    </source>
</reference>
<reference evidence="3" key="3">
    <citation type="journal article" date="2017" name="Nature">
        <title>Genome sequence of the progenitor of the wheat D genome Aegilops tauschii.</title>
        <authorList>
            <person name="Luo M.C."/>
            <person name="Gu Y.Q."/>
            <person name="Puiu D."/>
            <person name="Wang H."/>
            <person name="Twardziok S.O."/>
            <person name="Deal K.R."/>
            <person name="Huo N."/>
            <person name="Zhu T."/>
            <person name="Wang L."/>
            <person name="Wang Y."/>
            <person name="McGuire P.E."/>
            <person name="Liu S."/>
            <person name="Long H."/>
            <person name="Ramasamy R.K."/>
            <person name="Rodriguez J.C."/>
            <person name="Van S.L."/>
            <person name="Yuan L."/>
            <person name="Wang Z."/>
            <person name="Xia Z."/>
            <person name="Xiao L."/>
            <person name="Anderson O.D."/>
            <person name="Ouyang S."/>
            <person name="Liang Y."/>
            <person name="Zimin A.V."/>
            <person name="Pertea G."/>
            <person name="Qi P."/>
            <person name="Bennetzen J.L."/>
            <person name="Dai X."/>
            <person name="Dawson M.W."/>
            <person name="Muller H.G."/>
            <person name="Kugler K."/>
            <person name="Rivarola-Duarte L."/>
            <person name="Spannagl M."/>
            <person name="Mayer K.F.X."/>
            <person name="Lu F.H."/>
            <person name="Bevan M.W."/>
            <person name="Leroy P."/>
            <person name="Li P."/>
            <person name="You F.M."/>
            <person name="Sun Q."/>
            <person name="Liu Z."/>
            <person name="Lyons E."/>
            <person name="Wicker T."/>
            <person name="Salzberg S.L."/>
            <person name="Devos K.M."/>
            <person name="Dvorak J."/>
        </authorList>
    </citation>
    <scope>NUCLEOTIDE SEQUENCE [LARGE SCALE GENOMIC DNA]</scope>
    <source>
        <strain evidence="3">cv. AL8/78</strain>
    </source>
</reference>
<organism evidence="3 4">
    <name type="scientific">Aegilops tauschii subsp. strangulata</name>
    <name type="common">Goatgrass</name>
    <dbReference type="NCBI Taxonomy" id="200361"/>
    <lineage>
        <taxon>Eukaryota</taxon>
        <taxon>Viridiplantae</taxon>
        <taxon>Streptophyta</taxon>
        <taxon>Embryophyta</taxon>
        <taxon>Tracheophyta</taxon>
        <taxon>Spermatophyta</taxon>
        <taxon>Magnoliopsida</taxon>
        <taxon>Liliopsida</taxon>
        <taxon>Poales</taxon>
        <taxon>Poaceae</taxon>
        <taxon>BOP clade</taxon>
        <taxon>Pooideae</taxon>
        <taxon>Triticodae</taxon>
        <taxon>Triticeae</taxon>
        <taxon>Triticinae</taxon>
        <taxon>Aegilops</taxon>
    </lineage>
</organism>
<evidence type="ECO:0000313" key="4">
    <source>
        <dbReference type="Proteomes" id="UP000015105"/>
    </source>
</evidence>
<reference evidence="3" key="4">
    <citation type="submission" date="2019-03" db="UniProtKB">
        <authorList>
            <consortium name="EnsemblPlants"/>
        </authorList>
    </citation>
    <scope>IDENTIFICATION</scope>
</reference>
<dbReference type="InterPro" id="IPR006680">
    <property type="entry name" value="Amidohydro-rel"/>
</dbReference>
<evidence type="ECO:0000259" key="2">
    <source>
        <dbReference type="Pfam" id="PF01979"/>
    </source>
</evidence>
<dbReference type="GO" id="GO:0016810">
    <property type="term" value="F:hydrolase activity, acting on carbon-nitrogen (but not peptide) bonds"/>
    <property type="evidence" value="ECO:0007669"/>
    <property type="project" value="InterPro"/>
</dbReference>
<dbReference type="EnsemblPlants" id="AET5Gv20238600.11">
    <property type="protein sequence ID" value="AET5Gv20238600.11"/>
    <property type="gene ID" value="AET5Gv20238600"/>
</dbReference>
<dbReference type="PANTHER" id="PTHR43794:SF11">
    <property type="entry name" value="AMIDOHYDROLASE-RELATED DOMAIN-CONTAINING PROTEIN"/>
    <property type="match status" value="1"/>
</dbReference>
<reference evidence="3" key="5">
    <citation type="journal article" date="2021" name="G3 (Bethesda)">
        <title>Aegilops tauschii genome assembly Aet v5.0 features greater sequence contiguity and improved annotation.</title>
        <authorList>
            <person name="Wang L."/>
            <person name="Zhu T."/>
            <person name="Rodriguez J.C."/>
            <person name="Deal K.R."/>
            <person name="Dubcovsky J."/>
            <person name="McGuire P.E."/>
            <person name="Lux T."/>
            <person name="Spannagl M."/>
            <person name="Mayer K.F.X."/>
            <person name="Baldrich P."/>
            <person name="Meyers B.C."/>
            <person name="Huo N."/>
            <person name="Gu Y.Q."/>
            <person name="Zhou H."/>
            <person name="Devos K.M."/>
            <person name="Bennetzen J.L."/>
            <person name="Unver T."/>
            <person name="Budak H."/>
            <person name="Gulick P.J."/>
            <person name="Galiba G."/>
            <person name="Kalapos B."/>
            <person name="Nelson D.R."/>
            <person name="Li P."/>
            <person name="You F.M."/>
            <person name="Luo M.C."/>
            <person name="Dvorak J."/>
        </authorList>
    </citation>
    <scope>NUCLEOTIDE SEQUENCE [LARGE SCALE GENOMIC DNA]</scope>
    <source>
        <strain evidence="3">cv. AL8/78</strain>
    </source>
</reference>